<organism evidence="3 4">
    <name type="scientific">Candidatus Azambacteria bacterium GW2011_GWA2_42_9</name>
    <dbReference type="NCBI Taxonomy" id="1618613"/>
    <lineage>
        <taxon>Bacteria</taxon>
        <taxon>Candidatus Azamiibacteriota</taxon>
    </lineage>
</organism>
<dbReference type="Gene3D" id="3.40.50.2000">
    <property type="entry name" value="Glycogen Phosphorylase B"/>
    <property type="match status" value="1"/>
</dbReference>
<dbReference type="InterPro" id="IPR051199">
    <property type="entry name" value="LPS_LOS_Heptosyltrfase"/>
</dbReference>
<evidence type="ECO:0000313" key="3">
    <source>
        <dbReference type="EMBL" id="KKS75955.1"/>
    </source>
</evidence>
<dbReference type="GO" id="GO:0005829">
    <property type="term" value="C:cytosol"/>
    <property type="evidence" value="ECO:0007669"/>
    <property type="project" value="TreeGrafter"/>
</dbReference>
<evidence type="ECO:0000313" key="4">
    <source>
        <dbReference type="Proteomes" id="UP000034563"/>
    </source>
</evidence>
<comment type="caution">
    <text evidence="3">The sequence shown here is derived from an EMBL/GenBank/DDBJ whole genome shotgun (WGS) entry which is preliminary data.</text>
</comment>
<dbReference type="Proteomes" id="UP000034563">
    <property type="component" value="Unassembled WGS sequence"/>
</dbReference>
<evidence type="ECO:0000256" key="1">
    <source>
        <dbReference type="ARBA" id="ARBA00022676"/>
    </source>
</evidence>
<accession>A0A0G1BR92</accession>
<dbReference type="EMBL" id="LCEQ01000004">
    <property type="protein sequence ID" value="KKS75955.1"/>
    <property type="molecule type" value="Genomic_DNA"/>
</dbReference>
<dbReference type="AlphaFoldDB" id="A0A0G1BR92"/>
<reference evidence="3 4" key="1">
    <citation type="journal article" date="2015" name="Nature">
        <title>rRNA introns, odd ribosomes, and small enigmatic genomes across a large radiation of phyla.</title>
        <authorList>
            <person name="Brown C.T."/>
            <person name="Hug L.A."/>
            <person name="Thomas B.C."/>
            <person name="Sharon I."/>
            <person name="Castelle C.J."/>
            <person name="Singh A."/>
            <person name="Wilkins M.J."/>
            <person name="Williams K.H."/>
            <person name="Banfield J.F."/>
        </authorList>
    </citation>
    <scope>NUCLEOTIDE SEQUENCE [LARGE SCALE GENOMIC DNA]</scope>
</reference>
<keyword evidence="1" id="KW-0328">Glycosyltransferase</keyword>
<dbReference type="CDD" id="cd03789">
    <property type="entry name" value="GT9_LPS_heptosyltransferase"/>
    <property type="match status" value="1"/>
</dbReference>
<dbReference type="PANTHER" id="PTHR30160">
    <property type="entry name" value="TETRAACYLDISACCHARIDE 4'-KINASE-RELATED"/>
    <property type="match status" value="1"/>
</dbReference>
<name>A0A0G1BR92_9BACT</name>
<evidence type="ECO:0000256" key="2">
    <source>
        <dbReference type="ARBA" id="ARBA00022679"/>
    </source>
</evidence>
<sequence length="181" mass="20233">MAKNGINFDSDFIVGITPSAGSKIKEWPCDRFAKLADYIYSKYQAKIIIIGGPGDVEVDEMISFLAENTKFVNAKGLFDIEELKALVSKLHLFISVDTGPIYIAEAFNVPTIDIIGPMDENEQPPMGKFHKIVVAQRLKPALHIMNARVYDAKEVRRQAESITVEMVIKELDNLMDKISIS</sequence>
<protein>
    <submittedName>
        <fullName evidence="3">Glycosyl transferase, family 9</fullName>
    </submittedName>
</protein>
<dbReference type="Pfam" id="PF01075">
    <property type="entry name" value="Glyco_transf_9"/>
    <property type="match status" value="1"/>
</dbReference>
<dbReference type="SUPFAM" id="SSF53756">
    <property type="entry name" value="UDP-Glycosyltransferase/glycogen phosphorylase"/>
    <property type="match status" value="1"/>
</dbReference>
<dbReference type="InterPro" id="IPR002201">
    <property type="entry name" value="Glyco_trans_9"/>
</dbReference>
<gene>
    <name evidence="3" type="ORF">UV48_C0004G0035</name>
</gene>
<dbReference type="GO" id="GO:0009244">
    <property type="term" value="P:lipopolysaccharide core region biosynthetic process"/>
    <property type="evidence" value="ECO:0007669"/>
    <property type="project" value="TreeGrafter"/>
</dbReference>
<dbReference type="PANTHER" id="PTHR30160:SF7">
    <property type="entry name" value="ADP-HEPTOSE--LPS HEPTOSYLTRANSFERASE 2"/>
    <property type="match status" value="1"/>
</dbReference>
<proteinExistence type="predicted"/>
<keyword evidence="2 3" id="KW-0808">Transferase</keyword>
<dbReference type="GO" id="GO:0008713">
    <property type="term" value="F:ADP-heptose-lipopolysaccharide heptosyltransferase activity"/>
    <property type="evidence" value="ECO:0007669"/>
    <property type="project" value="TreeGrafter"/>
</dbReference>